<sequence>MQCPTSFHVSRCATGVAGMTGPAPEALIDRGKYVVAAVAAMLNRMDAFSSAASSRKTYPGRRRCSPHRAITTLALAPAPTTMPDQDCRPTQAPAPDATSIFSDSSTVCSRQDQTATSTKANRSLAQRLRNVLSDVGKPPTAAYDSEHGIKPKTPGTVDTMTRPPRI</sequence>
<feature type="region of interest" description="Disordered" evidence="1">
    <location>
        <begin position="132"/>
        <end position="166"/>
    </location>
</feature>
<dbReference type="Proteomes" id="UP001396898">
    <property type="component" value="Unassembled WGS sequence"/>
</dbReference>
<dbReference type="EMBL" id="JAQQWI010000007">
    <property type="protein sequence ID" value="KAK8027194.1"/>
    <property type="molecule type" value="Genomic_DNA"/>
</dbReference>
<proteinExistence type="predicted"/>
<keyword evidence="3" id="KW-1185">Reference proteome</keyword>
<evidence type="ECO:0000256" key="1">
    <source>
        <dbReference type="SAM" id="MobiDB-lite"/>
    </source>
</evidence>
<evidence type="ECO:0000313" key="2">
    <source>
        <dbReference type="EMBL" id="KAK8027194.1"/>
    </source>
</evidence>
<protein>
    <submittedName>
        <fullName evidence="2">Uncharacterized protein</fullName>
    </submittedName>
</protein>
<name>A0ABR1S7K8_9PEZI</name>
<evidence type="ECO:0000313" key="3">
    <source>
        <dbReference type="Proteomes" id="UP001396898"/>
    </source>
</evidence>
<reference evidence="2 3" key="1">
    <citation type="submission" date="2023-01" db="EMBL/GenBank/DDBJ databases">
        <title>Analysis of 21 Apiospora genomes using comparative genomics revels a genus with tremendous synthesis potential of carbohydrate active enzymes and secondary metabolites.</title>
        <authorList>
            <person name="Sorensen T."/>
        </authorList>
    </citation>
    <scope>NUCLEOTIDE SEQUENCE [LARGE SCALE GENOMIC DNA]</scope>
    <source>
        <strain evidence="2 3">CBS 20057</strain>
    </source>
</reference>
<gene>
    <name evidence="2" type="ORF">PG991_004250</name>
</gene>
<organism evidence="2 3">
    <name type="scientific">Apiospora marii</name>
    <dbReference type="NCBI Taxonomy" id="335849"/>
    <lineage>
        <taxon>Eukaryota</taxon>
        <taxon>Fungi</taxon>
        <taxon>Dikarya</taxon>
        <taxon>Ascomycota</taxon>
        <taxon>Pezizomycotina</taxon>
        <taxon>Sordariomycetes</taxon>
        <taxon>Xylariomycetidae</taxon>
        <taxon>Amphisphaeriales</taxon>
        <taxon>Apiosporaceae</taxon>
        <taxon>Apiospora</taxon>
    </lineage>
</organism>
<feature type="region of interest" description="Disordered" evidence="1">
    <location>
        <begin position="76"/>
        <end position="106"/>
    </location>
</feature>
<accession>A0ABR1S7K8</accession>
<comment type="caution">
    <text evidence="2">The sequence shown here is derived from an EMBL/GenBank/DDBJ whole genome shotgun (WGS) entry which is preliminary data.</text>
</comment>